<name>A0AAV1B417_VICFA</name>
<evidence type="ECO:0000259" key="4">
    <source>
        <dbReference type="Pfam" id="PF11250"/>
    </source>
</evidence>
<dbReference type="AlphaFoldDB" id="A0AAV1B417"/>
<organism evidence="5 6">
    <name type="scientific">Vicia faba</name>
    <name type="common">Broad bean</name>
    <name type="synonym">Faba vulgaris</name>
    <dbReference type="NCBI Taxonomy" id="3906"/>
    <lineage>
        <taxon>Eukaryota</taxon>
        <taxon>Viridiplantae</taxon>
        <taxon>Streptophyta</taxon>
        <taxon>Embryophyta</taxon>
        <taxon>Tracheophyta</taxon>
        <taxon>Spermatophyta</taxon>
        <taxon>Magnoliopsida</taxon>
        <taxon>eudicotyledons</taxon>
        <taxon>Gunneridae</taxon>
        <taxon>Pentapetalae</taxon>
        <taxon>rosids</taxon>
        <taxon>fabids</taxon>
        <taxon>Fabales</taxon>
        <taxon>Fabaceae</taxon>
        <taxon>Papilionoideae</taxon>
        <taxon>50 kb inversion clade</taxon>
        <taxon>NPAAA clade</taxon>
        <taxon>Hologalegina</taxon>
        <taxon>IRL clade</taxon>
        <taxon>Fabeae</taxon>
        <taxon>Vicia</taxon>
    </lineage>
</organism>
<keyword evidence="3" id="KW-1133">Transmembrane helix</keyword>
<feature type="domain" description="FAF" evidence="4">
    <location>
        <begin position="149"/>
        <end position="202"/>
    </location>
</feature>
<sequence>MTETETNKNITLFLYYPIPILLSYVINLFKKNIEPLFDLTTITATQSESVSVSGLALVTAITDKAPVPNVVESTMVNSKRNLLRTRIEFLSGDVDGLMSCTESLGFESSDERRDRDRMDVKVNGDENDEIWRRKIAMKRGESRGNWMRSLPPPIPSLNRNGKPSFYLRPVRKDGRLELTEVRIHRPDILHASRRDGRLTLHLIPDRESDDEEEEESEEEEEEVEENEENEELEKEEEEENVEVSMVVGNSNEGLRRCHEMVNQQHLLVHGNRIRMCV</sequence>
<keyword evidence="3" id="KW-0812">Transmembrane</keyword>
<evidence type="ECO:0000256" key="3">
    <source>
        <dbReference type="SAM" id="Phobius"/>
    </source>
</evidence>
<dbReference type="InterPro" id="IPR021410">
    <property type="entry name" value="FAF"/>
</dbReference>
<dbReference type="Pfam" id="PF11250">
    <property type="entry name" value="FAF"/>
    <property type="match status" value="1"/>
</dbReference>
<protein>
    <recommendedName>
        <fullName evidence="4">FAF domain-containing protein</fullName>
    </recommendedName>
</protein>
<dbReference type="Proteomes" id="UP001157006">
    <property type="component" value="Chromosome 5"/>
</dbReference>
<accession>A0AAV1B417</accession>
<gene>
    <name evidence="5" type="ORF">VFH_V181880</name>
</gene>
<dbReference type="EMBL" id="OX451740">
    <property type="protein sequence ID" value="CAI8615497.1"/>
    <property type="molecule type" value="Genomic_DNA"/>
</dbReference>
<dbReference type="PANTHER" id="PTHR33155:SF27">
    <property type="entry name" value="FANTASTIC FOUR-LIKE PROTEIN (DUF3049)"/>
    <property type="match status" value="1"/>
</dbReference>
<evidence type="ECO:0000256" key="1">
    <source>
        <dbReference type="ARBA" id="ARBA00008690"/>
    </source>
</evidence>
<dbReference type="PANTHER" id="PTHR33155">
    <property type="entry name" value="FANTASTIC FOUR-LIKE PROTEIN (DUF3049)"/>
    <property type="match status" value="1"/>
</dbReference>
<feature type="region of interest" description="Disordered" evidence="2">
    <location>
        <begin position="143"/>
        <end position="162"/>
    </location>
</feature>
<proteinExistence type="inferred from homology"/>
<comment type="similarity">
    <text evidence="1">Belongs to the fantastic four family.</text>
</comment>
<evidence type="ECO:0000256" key="2">
    <source>
        <dbReference type="SAM" id="MobiDB-lite"/>
    </source>
</evidence>
<feature type="transmembrane region" description="Helical" evidence="3">
    <location>
        <begin position="12"/>
        <end position="29"/>
    </location>
</feature>
<keyword evidence="6" id="KW-1185">Reference proteome</keyword>
<keyword evidence="3" id="KW-0472">Membrane</keyword>
<evidence type="ECO:0000313" key="5">
    <source>
        <dbReference type="EMBL" id="CAI8615497.1"/>
    </source>
</evidence>
<evidence type="ECO:0000313" key="6">
    <source>
        <dbReference type="Proteomes" id="UP001157006"/>
    </source>
</evidence>
<dbReference type="InterPro" id="IPR046431">
    <property type="entry name" value="FAF_dom"/>
</dbReference>
<reference evidence="5 6" key="1">
    <citation type="submission" date="2023-01" db="EMBL/GenBank/DDBJ databases">
        <authorList>
            <person name="Kreplak J."/>
        </authorList>
    </citation>
    <scope>NUCLEOTIDE SEQUENCE [LARGE SCALE GENOMIC DNA]</scope>
</reference>
<feature type="region of interest" description="Disordered" evidence="2">
    <location>
        <begin position="200"/>
        <end position="247"/>
    </location>
</feature>
<feature type="compositionally biased region" description="Acidic residues" evidence="2">
    <location>
        <begin position="207"/>
        <end position="241"/>
    </location>
</feature>